<dbReference type="AlphaFoldDB" id="A0AAV4DC36"/>
<keyword evidence="2" id="KW-0732">Signal</keyword>
<feature type="region of interest" description="Disordered" evidence="1">
    <location>
        <begin position="72"/>
        <end position="96"/>
    </location>
</feature>
<sequence>MSPLHLIIGIWCSAMAFNLITCADLANQRHAHLKSWQPRRPEISQTFDKELREAFVSDGLKTVRQMLFEKWTSTNNEPPPESISQPSSSHNTGPNFKSYDDFSDYEEISSTFPDSLVRLKKNENSDASDDGSFYNFINTPMSAWNVEKLPSRQQVALPLHQSARLSNTVWPYLFQDRVKHPRPQKRHSSFVHTGVHQTSRVDRGAPLCKPDFTSLIVCDQEFVSPSWRNSWKAKRNEKQSGVREWPSSYLLGGAMGRSRPQQGDLRLSGTSSGQGAGGGARTRNRRVPADLRAAR</sequence>
<reference evidence="3 4" key="1">
    <citation type="journal article" date="2021" name="Elife">
        <title>Chloroplast acquisition without the gene transfer in kleptoplastic sea slugs, Plakobranchus ocellatus.</title>
        <authorList>
            <person name="Maeda T."/>
            <person name="Takahashi S."/>
            <person name="Yoshida T."/>
            <person name="Shimamura S."/>
            <person name="Takaki Y."/>
            <person name="Nagai Y."/>
            <person name="Toyoda A."/>
            <person name="Suzuki Y."/>
            <person name="Arimoto A."/>
            <person name="Ishii H."/>
            <person name="Satoh N."/>
            <person name="Nishiyama T."/>
            <person name="Hasebe M."/>
            <person name="Maruyama T."/>
            <person name="Minagawa J."/>
            <person name="Obokata J."/>
            <person name="Shigenobu S."/>
        </authorList>
    </citation>
    <scope>NUCLEOTIDE SEQUENCE [LARGE SCALE GENOMIC DNA]</scope>
</reference>
<organism evidence="3 4">
    <name type="scientific">Plakobranchus ocellatus</name>
    <dbReference type="NCBI Taxonomy" id="259542"/>
    <lineage>
        <taxon>Eukaryota</taxon>
        <taxon>Metazoa</taxon>
        <taxon>Spiralia</taxon>
        <taxon>Lophotrochozoa</taxon>
        <taxon>Mollusca</taxon>
        <taxon>Gastropoda</taxon>
        <taxon>Heterobranchia</taxon>
        <taxon>Euthyneura</taxon>
        <taxon>Panpulmonata</taxon>
        <taxon>Sacoglossa</taxon>
        <taxon>Placobranchoidea</taxon>
        <taxon>Plakobranchidae</taxon>
        <taxon>Plakobranchus</taxon>
    </lineage>
</organism>
<evidence type="ECO:0000256" key="1">
    <source>
        <dbReference type="SAM" id="MobiDB-lite"/>
    </source>
</evidence>
<evidence type="ECO:0000256" key="2">
    <source>
        <dbReference type="SAM" id="SignalP"/>
    </source>
</evidence>
<accession>A0AAV4DC36</accession>
<feature type="signal peptide" evidence="2">
    <location>
        <begin position="1"/>
        <end position="16"/>
    </location>
</feature>
<proteinExistence type="predicted"/>
<dbReference type="EMBL" id="BLXT01007705">
    <property type="protein sequence ID" value="GFO41650.1"/>
    <property type="molecule type" value="Genomic_DNA"/>
</dbReference>
<feature type="chain" id="PRO_5043864848" evidence="2">
    <location>
        <begin position="17"/>
        <end position="295"/>
    </location>
</feature>
<comment type="caution">
    <text evidence="3">The sequence shown here is derived from an EMBL/GenBank/DDBJ whole genome shotgun (WGS) entry which is preliminary data.</text>
</comment>
<gene>
    <name evidence="3" type="ORF">PoB_006815500</name>
</gene>
<protein>
    <submittedName>
        <fullName evidence="3">Uncharacterized protein</fullName>
    </submittedName>
</protein>
<evidence type="ECO:0000313" key="3">
    <source>
        <dbReference type="EMBL" id="GFO41650.1"/>
    </source>
</evidence>
<dbReference type="Proteomes" id="UP000735302">
    <property type="component" value="Unassembled WGS sequence"/>
</dbReference>
<evidence type="ECO:0000313" key="4">
    <source>
        <dbReference type="Proteomes" id="UP000735302"/>
    </source>
</evidence>
<keyword evidence="4" id="KW-1185">Reference proteome</keyword>
<name>A0AAV4DC36_9GAST</name>
<feature type="region of interest" description="Disordered" evidence="1">
    <location>
        <begin position="252"/>
        <end position="295"/>
    </location>
</feature>